<name>A0A2W4CKZ1_9HYPH</name>
<comment type="caution">
    <text evidence="2">The sequence shown here is derived from an EMBL/GenBank/DDBJ whole genome shotgun (WGS) entry which is preliminary data.</text>
</comment>
<dbReference type="EMBL" id="PCDP01000035">
    <property type="protein sequence ID" value="PZM13627.1"/>
    <property type="molecule type" value="Genomic_DNA"/>
</dbReference>
<keyword evidence="3" id="KW-1185">Reference proteome</keyword>
<proteinExistence type="predicted"/>
<gene>
    <name evidence="2" type="ORF">CPY51_12100</name>
</gene>
<dbReference type="InterPro" id="IPR001387">
    <property type="entry name" value="Cro/C1-type_HTH"/>
</dbReference>
<dbReference type="InterPro" id="IPR039060">
    <property type="entry name" value="Antitox_HigA"/>
</dbReference>
<dbReference type="GO" id="GO:0001046">
    <property type="term" value="F:core promoter sequence-specific DNA binding"/>
    <property type="evidence" value="ECO:0007669"/>
    <property type="project" value="TreeGrafter"/>
</dbReference>
<dbReference type="CDD" id="cd00093">
    <property type="entry name" value="HTH_XRE"/>
    <property type="match status" value="1"/>
</dbReference>
<dbReference type="Gene3D" id="1.10.260.40">
    <property type="entry name" value="lambda repressor-like DNA-binding domains"/>
    <property type="match status" value="1"/>
</dbReference>
<dbReference type="PANTHER" id="PTHR40455:SF1">
    <property type="entry name" value="ANTITOXIN HIGA"/>
    <property type="match status" value="1"/>
</dbReference>
<dbReference type="Proteomes" id="UP000248925">
    <property type="component" value="Unassembled WGS sequence"/>
</dbReference>
<sequence length="126" mass="14332">MDNIRPIRTDADLAWAISEIEPYFEMPPEAGTPEADRFDVLADLIEAYESRHFPIDDLEPIVALRAFMEMTNRSQSDLAGLLGSRSRASEILNRKRALTIEMIFRLREAWGLPADVLVRPYELAVA</sequence>
<reference evidence="2 3" key="1">
    <citation type="journal article" date="2018" name="Sci. Rep.">
        <title>Rhizobium tumorigenes sp. nov., a novel plant tumorigenic bacterium isolated from cane gall tumors on thornless blackberry.</title>
        <authorList>
            <person name="Kuzmanovi N."/>
            <person name="Smalla K."/>
            <person name="Gronow S."/>
            <person name="PuBawska J."/>
        </authorList>
    </citation>
    <scope>NUCLEOTIDE SEQUENCE [LARGE SCALE GENOMIC DNA]</scope>
    <source>
        <strain evidence="2 3">CCBAU 85046</strain>
    </source>
</reference>
<dbReference type="GO" id="GO:0006355">
    <property type="term" value="P:regulation of DNA-templated transcription"/>
    <property type="evidence" value="ECO:0007669"/>
    <property type="project" value="InterPro"/>
</dbReference>
<evidence type="ECO:0000313" key="2">
    <source>
        <dbReference type="EMBL" id="PZM13627.1"/>
    </source>
</evidence>
<dbReference type="SUPFAM" id="SSF47413">
    <property type="entry name" value="lambda repressor-like DNA-binding domains"/>
    <property type="match status" value="1"/>
</dbReference>
<dbReference type="OrthoDB" id="9796786at2"/>
<dbReference type="InterPro" id="IPR010982">
    <property type="entry name" value="Lambda_DNA-bd_dom_sf"/>
</dbReference>
<dbReference type="PANTHER" id="PTHR40455">
    <property type="entry name" value="ANTITOXIN HIGA"/>
    <property type="match status" value="1"/>
</dbReference>
<accession>A0A2W4CKZ1</accession>
<dbReference type="RefSeq" id="WP_111160477.1">
    <property type="nucleotide sequence ID" value="NZ_PCDP01000035.1"/>
</dbReference>
<dbReference type="Pfam" id="PF01381">
    <property type="entry name" value="HTH_3"/>
    <property type="match status" value="1"/>
</dbReference>
<evidence type="ECO:0000313" key="3">
    <source>
        <dbReference type="Proteomes" id="UP000248925"/>
    </source>
</evidence>
<dbReference type="AlphaFoldDB" id="A0A2W4CKZ1"/>
<dbReference type="PROSITE" id="PS50943">
    <property type="entry name" value="HTH_CROC1"/>
    <property type="match status" value="1"/>
</dbReference>
<organism evidence="2 3">
    <name type="scientific">Rhizobium tubonense</name>
    <dbReference type="NCBI Taxonomy" id="484088"/>
    <lineage>
        <taxon>Bacteria</taxon>
        <taxon>Pseudomonadati</taxon>
        <taxon>Pseudomonadota</taxon>
        <taxon>Alphaproteobacteria</taxon>
        <taxon>Hyphomicrobiales</taxon>
        <taxon>Rhizobiaceae</taxon>
        <taxon>Rhizobium/Agrobacterium group</taxon>
        <taxon>Rhizobium</taxon>
    </lineage>
</organism>
<feature type="domain" description="HTH cro/C1-type" evidence="1">
    <location>
        <begin position="64"/>
        <end position="117"/>
    </location>
</feature>
<protein>
    <submittedName>
        <fullName evidence="2">XRE family transcriptional regulator</fullName>
    </submittedName>
</protein>
<evidence type="ECO:0000259" key="1">
    <source>
        <dbReference type="PROSITE" id="PS50943"/>
    </source>
</evidence>